<dbReference type="Gene3D" id="3.30.1330.30">
    <property type="match status" value="1"/>
</dbReference>
<dbReference type="GO" id="GO:0005737">
    <property type="term" value="C:cytoplasm"/>
    <property type="evidence" value="ECO:0007669"/>
    <property type="project" value="UniProtKB-ARBA"/>
</dbReference>
<dbReference type="RefSeq" id="WP_249300562.1">
    <property type="nucleotide sequence ID" value="NZ_CP060634.1"/>
</dbReference>
<dbReference type="InterPro" id="IPR053888">
    <property type="entry name" value="MRM3-like_sub_bind"/>
</dbReference>
<dbReference type="GO" id="GO:0032259">
    <property type="term" value="P:methylation"/>
    <property type="evidence" value="ECO:0007669"/>
    <property type="project" value="UniProtKB-KW"/>
</dbReference>
<dbReference type="KEGG" id="qdo:H9Q78_07270"/>
<dbReference type="SUPFAM" id="SSF55315">
    <property type="entry name" value="L30e-like"/>
    <property type="match status" value="1"/>
</dbReference>
<sequence length="263" mass="28683">MRIESSSNGQIKHVAALQKKARYRKEQGSFVVEGIRMVLEAPEERLEAVYASDSFLKQGGLEKLDGIPFTEVSDQAFRAMTDTQTPQGVLAVVKALDWQEEAFYTKKDALLLVLENLQDPGNLGTILRAGEGAGVSGVIMSRETVDIYNPKVIRSTMGSIYRVPFVTAEDLGTVLEQCRKHGISSYAAHLEGSINYEAADFRKPTAFLIGNEATGLSDRISAAADFLVKIPMKGSVESLNAAVAASIFMYETARQRRAESVGI</sequence>
<evidence type="ECO:0000256" key="1">
    <source>
        <dbReference type="ARBA" id="ARBA00007228"/>
    </source>
</evidence>
<dbReference type="EMBL" id="CP060634">
    <property type="protein sequence ID" value="QNM04299.1"/>
    <property type="molecule type" value="Genomic_DNA"/>
</dbReference>
<comment type="similarity">
    <text evidence="1">Belongs to the class IV-like SAM-binding methyltransferase superfamily. RNA methyltransferase TrmH family.</text>
</comment>
<dbReference type="GO" id="GO:0006396">
    <property type="term" value="P:RNA processing"/>
    <property type="evidence" value="ECO:0007669"/>
    <property type="project" value="InterPro"/>
</dbReference>
<dbReference type="InterPro" id="IPR013123">
    <property type="entry name" value="SpoU_subst-bd"/>
</dbReference>
<protein>
    <submittedName>
        <fullName evidence="5">RNA methyltransferase</fullName>
    </submittedName>
</protein>
<evidence type="ECO:0000313" key="5">
    <source>
        <dbReference type="EMBL" id="QNM04299.1"/>
    </source>
</evidence>
<dbReference type="GO" id="GO:0008173">
    <property type="term" value="F:RNA methyltransferase activity"/>
    <property type="evidence" value="ECO:0007669"/>
    <property type="project" value="InterPro"/>
</dbReference>
<dbReference type="Proteomes" id="UP000515823">
    <property type="component" value="Chromosome"/>
</dbReference>
<keyword evidence="6" id="KW-1185">Reference proteome</keyword>
<keyword evidence="3 5" id="KW-0808">Transferase</keyword>
<evidence type="ECO:0000256" key="2">
    <source>
        <dbReference type="ARBA" id="ARBA00022603"/>
    </source>
</evidence>
<dbReference type="CDD" id="cd18095">
    <property type="entry name" value="SpoU-like_rRNA-MTase"/>
    <property type="match status" value="1"/>
</dbReference>
<dbReference type="InterPro" id="IPR029026">
    <property type="entry name" value="tRNA_m1G_MTases_N"/>
</dbReference>
<dbReference type="AlphaFoldDB" id="A0A7G9G0G7"/>
<feature type="domain" description="RNA 2-O ribose methyltransferase substrate binding" evidence="4">
    <location>
        <begin position="31"/>
        <end position="99"/>
    </location>
</feature>
<organism evidence="5 6">
    <name type="scientific">Qiania dongpingensis</name>
    <dbReference type="NCBI Taxonomy" id="2763669"/>
    <lineage>
        <taxon>Bacteria</taxon>
        <taxon>Bacillati</taxon>
        <taxon>Bacillota</taxon>
        <taxon>Clostridia</taxon>
        <taxon>Lachnospirales</taxon>
        <taxon>Lachnospiraceae</taxon>
        <taxon>Qiania</taxon>
    </lineage>
</organism>
<dbReference type="InterPro" id="IPR029028">
    <property type="entry name" value="Alpha/beta_knot_MTases"/>
</dbReference>
<gene>
    <name evidence="5" type="ORF">H9Q78_07270</name>
</gene>
<dbReference type="InterPro" id="IPR029064">
    <property type="entry name" value="Ribosomal_eL30-like_sf"/>
</dbReference>
<dbReference type="PANTHER" id="PTHR43191">
    <property type="entry name" value="RRNA METHYLTRANSFERASE 3"/>
    <property type="match status" value="1"/>
</dbReference>
<dbReference type="Gene3D" id="3.40.1280.10">
    <property type="match status" value="1"/>
</dbReference>
<reference evidence="5 6" key="1">
    <citation type="submission" date="2020-08" db="EMBL/GenBank/DDBJ databases">
        <authorList>
            <person name="Liu C."/>
            <person name="Sun Q."/>
        </authorList>
    </citation>
    <scope>NUCLEOTIDE SEQUENCE [LARGE SCALE GENOMIC DNA]</scope>
    <source>
        <strain evidence="5 6">NSJ-38</strain>
    </source>
</reference>
<proteinExistence type="inferred from homology"/>
<dbReference type="InterPro" id="IPR001537">
    <property type="entry name" value="SpoU_MeTrfase"/>
</dbReference>
<evidence type="ECO:0000313" key="6">
    <source>
        <dbReference type="Proteomes" id="UP000515823"/>
    </source>
</evidence>
<accession>A0A7G9G0G7</accession>
<keyword evidence="2 5" id="KW-0489">Methyltransferase</keyword>
<evidence type="ECO:0000256" key="3">
    <source>
        <dbReference type="ARBA" id="ARBA00022679"/>
    </source>
</evidence>
<dbReference type="SMART" id="SM00967">
    <property type="entry name" value="SpoU_sub_bind"/>
    <property type="match status" value="1"/>
</dbReference>
<dbReference type="PANTHER" id="PTHR43191:SF2">
    <property type="entry name" value="RRNA METHYLTRANSFERASE 3, MITOCHONDRIAL"/>
    <property type="match status" value="1"/>
</dbReference>
<dbReference type="GO" id="GO:0003723">
    <property type="term" value="F:RNA binding"/>
    <property type="evidence" value="ECO:0007669"/>
    <property type="project" value="InterPro"/>
</dbReference>
<evidence type="ECO:0000259" key="4">
    <source>
        <dbReference type="SMART" id="SM00967"/>
    </source>
</evidence>
<dbReference type="SUPFAM" id="SSF75217">
    <property type="entry name" value="alpha/beta knot"/>
    <property type="match status" value="1"/>
</dbReference>
<dbReference type="Pfam" id="PF00588">
    <property type="entry name" value="SpoU_methylase"/>
    <property type="match status" value="1"/>
</dbReference>
<dbReference type="InterPro" id="IPR051259">
    <property type="entry name" value="rRNA_Methyltransferase"/>
</dbReference>
<dbReference type="Pfam" id="PF22435">
    <property type="entry name" value="MRM3-like_sub_bind"/>
    <property type="match status" value="1"/>
</dbReference>
<name>A0A7G9G0G7_9FIRM</name>